<accession>A0A2H0BUL8</accession>
<dbReference type="AlphaFoldDB" id="A0A2H0BUL8"/>
<gene>
    <name evidence="2" type="ORF">COX00_01865</name>
</gene>
<keyword evidence="1" id="KW-0472">Membrane</keyword>
<keyword evidence="1" id="KW-1133">Transmembrane helix</keyword>
<proteinExistence type="predicted"/>
<keyword evidence="1" id="KW-0812">Transmembrane</keyword>
<evidence type="ECO:0008006" key="4">
    <source>
        <dbReference type="Google" id="ProtNLM"/>
    </source>
</evidence>
<protein>
    <recommendedName>
        <fullName evidence="4">CPBP family intramembrane metalloprotease</fullName>
    </recommendedName>
</protein>
<organism evidence="2 3">
    <name type="scientific">Candidatus Uhrbacteria bacterium CG22_combo_CG10-13_8_21_14_all_47_17</name>
    <dbReference type="NCBI Taxonomy" id="1975041"/>
    <lineage>
        <taxon>Bacteria</taxon>
        <taxon>Candidatus Uhriibacteriota</taxon>
    </lineage>
</organism>
<sequence>MATHFLFMNKASSLSMWSFWIGAVVVLATHVYMLLVGLPASQMMAHAVLNLVAVALMILAWVKR</sequence>
<dbReference type="Proteomes" id="UP000231581">
    <property type="component" value="Unassembled WGS sequence"/>
</dbReference>
<dbReference type="EMBL" id="PCSZ01000039">
    <property type="protein sequence ID" value="PIP60688.1"/>
    <property type="molecule type" value="Genomic_DNA"/>
</dbReference>
<feature type="transmembrane region" description="Helical" evidence="1">
    <location>
        <begin position="17"/>
        <end position="38"/>
    </location>
</feature>
<name>A0A2H0BUL8_9BACT</name>
<comment type="caution">
    <text evidence="2">The sequence shown here is derived from an EMBL/GenBank/DDBJ whole genome shotgun (WGS) entry which is preliminary data.</text>
</comment>
<evidence type="ECO:0000313" key="3">
    <source>
        <dbReference type="Proteomes" id="UP000231581"/>
    </source>
</evidence>
<feature type="transmembrane region" description="Helical" evidence="1">
    <location>
        <begin position="44"/>
        <end position="62"/>
    </location>
</feature>
<evidence type="ECO:0000256" key="1">
    <source>
        <dbReference type="SAM" id="Phobius"/>
    </source>
</evidence>
<reference evidence="2 3" key="1">
    <citation type="submission" date="2017-09" db="EMBL/GenBank/DDBJ databases">
        <title>Depth-based differentiation of microbial function through sediment-hosted aquifers and enrichment of novel symbionts in the deep terrestrial subsurface.</title>
        <authorList>
            <person name="Probst A.J."/>
            <person name="Ladd B."/>
            <person name="Jarett J.K."/>
            <person name="Geller-Mcgrath D.E."/>
            <person name="Sieber C.M."/>
            <person name="Emerson J.B."/>
            <person name="Anantharaman K."/>
            <person name="Thomas B.C."/>
            <person name="Malmstrom R."/>
            <person name="Stieglmeier M."/>
            <person name="Klingl A."/>
            <person name="Woyke T."/>
            <person name="Ryan C.M."/>
            <person name="Banfield J.F."/>
        </authorList>
    </citation>
    <scope>NUCLEOTIDE SEQUENCE [LARGE SCALE GENOMIC DNA]</scope>
    <source>
        <strain evidence="2">CG22_combo_CG10-13_8_21_14_all_47_17</strain>
    </source>
</reference>
<evidence type="ECO:0000313" key="2">
    <source>
        <dbReference type="EMBL" id="PIP60688.1"/>
    </source>
</evidence>